<feature type="transmembrane region" description="Helical" evidence="1">
    <location>
        <begin position="461"/>
        <end position="485"/>
    </location>
</feature>
<dbReference type="HOGENOM" id="CLU_506882_0_0_4"/>
<feature type="transmembrane region" description="Helical" evidence="1">
    <location>
        <begin position="417"/>
        <end position="440"/>
    </location>
</feature>
<feature type="transmembrane region" description="Helical" evidence="1">
    <location>
        <begin position="313"/>
        <end position="337"/>
    </location>
</feature>
<evidence type="ECO:0000256" key="1">
    <source>
        <dbReference type="SAM" id="Phobius"/>
    </source>
</evidence>
<gene>
    <name evidence="2" type="ordered locus">Bcep1808_2038</name>
</gene>
<sequence length="537" mass="57489">MLEQLSEALAAPDSTGGAPVALRRPTARWFYAASPCLLALLLVGSPIAARGLGGDWPVGVSLWFAAVAVWFAAEWREARDVERPGSFAVVAAMMGASFFSVAWIAQPFTTEHHGLAWDGMSYWRMFNAFNGIALGPVTAPFGQRIGLPLFATFLPGRPVVAFLTLAMLSWVAGLAALGYTLRAHFRLSGPWIVATVAWACIFYASPDRYGIFGPFSVDAPAFAILCGFLALARSRRLTSGGQVAFGVIAGLFGALFKETALMWATFGFVGHAWVVFRASATSDDSDAGAQAGALRRGSVRLAASVVDRRTRPWLGLTLGAAAGLALAQIPFGASAGVSNAHALIYWLHWRLEHPLDFVRIVVAWTLALAPFLALAFSQLWLRMAHKWPSVADVELAEASKGSETAHVPGLIGVDRGLWIALGLWVFVSAFSGLDLTRFAFSALPLAAPLIIRAVSETRASIAALSFALTLPIARPWSVVPSPTVALDAPPMGWKLDGLTSWFAEYAHPVWLLAWMIGAMAAGALIAWRRTRSDCDPT</sequence>
<evidence type="ECO:0008006" key="4">
    <source>
        <dbReference type="Google" id="ProtNLM"/>
    </source>
</evidence>
<feature type="transmembrane region" description="Helical" evidence="1">
    <location>
        <begin position="357"/>
        <end position="381"/>
    </location>
</feature>
<feature type="transmembrane region" description="Helical" evidence="1">
    <location>
        <begin position="211"/>
        <end position="231"/>
    </location>
</feature>
<accession>A4JFI7</accession>
<keyword evidence="1" id="KW-1133">Transmembrane helix</keyword>
<feature type="transmembrane region" description="Helical" evidence="1">
    <location>
        <begin position="505"/>
        <end position="527"/>
    </location>
</feature>
<keyword evidence="1" id="KW-0812">Transmembrane</keyword>
<feature type="transmembrane region" description="Helical" evidence="1">
    <location>
        <begin position="55"/>
        <end position="73"/>
    </location>
</feature>
<feature type="transmembrane region" description="Helical" evidence="1">
    <location>
        <begin position="159"/>
        <end position="181"/>
    </location>
</feature>
<evidence type="ECO:0000313" key="3">
    <source>
        <dbReference type="Proteomes" id="UP000002287"/>
    </source>
</evidence>
<dbReference type="AlphaFoldDB" id="A4JFI7"/>
<feature type="transmembrane region" description="Helical" evidence="1">
    <location>
        <begin position="29"/>
        <end position="49"/>
    </location>
</feature>
<evidence type="ECO:0000313" key="2">
    <source>
        <dbReference type="EMBL" id="ABO55040.1"/>
    </source>
</evidence>
<protein>
    <recommendedName>
        <fullName evidence="4">Glycosyltransferase RgtA/B/C/D-like domain-containing protein</fullName>
    </recommendedName>
</protein>
<dbReference type="EMBL" id="CP000614">
    <property type="protein sequence ID" value="ABO55040.1"/>
    <property type="molecule type" value="Genomic_DNA"/>
</dbReference>
<proteinExistence type="predicted"/>
<name>A4JFI7_BURVG</name>
<keyword evidence="1" id="KW-0472">Membrane</keyword>
<organism evidence="2 3">
    <name type="scientific">Burkholderia vietnamiensis (strain G4 / LMG 22486)</name>
    <name type="common">Burkholderia cepacia (strain R1808)</name>
    <dbReference type="NCBI Taxonomy" id="269482"/>
    <lineage>
        <taxon>Bacteria</taxon>
        <taxon>Pseudomonadati</taxon>
        <taxon>Pseudomonadota</taxon>
        <taxon>Betaproteobacteria</taxon>
        <taxon>Burkholderiales</taxon>
        <taxon>Burkholderiaceae</taxon>
        <taxon>Burkholderia</taxon>
        <taxon>Burkholderia cepacia complex</taxon>
    </lineage>
</organism>
<feature type="transmembrane region" description="Helical" evidence="1">
    <location>
        <begin position="188"/>
        <end position="205"/>
    </location>
</feature>
<feature type="transmembrane region" description="Helical" evidence="1">
    <location>
        <begin position="85"/>
        <end position="105"/>
    </location>
</feature>
<feature type="transmembrane region" description="Helical" evidence="1">
    <location>
        <begin position="243"/>
        <end position="266"/>
    </location>
</feature>
<dbReference type="KEGG" id="bvi:Bcep1808_2038"/>
<reference evidence="3" key="1">
    <citation type="submission" date="2007-03" db="EMBL/GenBank/DDBJ databases">
        <title>Complete sequence of chromosome 1 of Burkholderia vietnamiensis G4.</title>
        <authorList>
            <consortium name="US DOE Joint Genome Institute"/>
            <person name="Copeland A."/>
            <person name="Lucas S."/>
            <person name="Lapidus A."/>
            <person name="Barry K."/>
            <person name="Detter J.C."/>
            <person name="Glavina del Rio T."/>
            <person name="Hammon N."/>
            <person name="Israni S."/>
            <person name="Dalin E."/>
            <person name="Tice H."/>
            <person name="Pitluck S."/>
            <person name="Chain P."/>
            <person name="Malfatti S."/>
            <person name="Shin M."/>
            <person name="Vergez L."/>
            <person name="Schmutz J."/>
            <person name="Larimer F."/>
            <person name="Land M."/>
            <person name="Hauser L."/>
            <person name="Kyrpides N."/>
            <person name="Tiedje J."/>
            <person name="Richardson P."/>
        </authorList>
    </citation>
    <scope>NUCLEOTIDE SEQUENCE [LARGE SCALE GENOMIC DNA]</scope>
    <source>
        <strain evidence="3">G4 / LMG 22486</strain>
    </source>
</reference>
<dbReference type="Proteomes" id="UP000002287">
    <property type="component" value="Chromosome 1"/>
</dbReference>